<dbReference type="Proteomes" id="UP000649573">
    <property type="component" value="Unassembled WGS sequence"/>
</dbReference>
<reference evidence="3" key="1">
    <citation type="journal article" date="2019" name="Int. J. Syst. Evol. Microbiol.">
        <title>The Global Catalogue of Microorganisms (GCM) 10K type strain sequencing project: providing services to taxonomists for standard genome sequencing and annotation.</title>
        <authorList>
            <consortium name="The Broad Institute Genomics Platform"/>
            <consortium name="The Broad Institute Genome Sequencing Center for Infectious Disease"/>
            <person name="Wu L."/>
            <person name="Ma J."/>
        </authorList>
    </citation>
    <scope>NUCLEOTIDE SEQUENCE [LARGE SCALE GENOMIC DNA]</scope>
    <source>
        <strain evidence="3">JCM 3296</strain>
    </source>
</reference>
<evidence type="ECO:0000313" key="2">
    <source>
        <dbReference type="EMBL" id="GGU34791.1"/>
    </source>
</evidence>
<protein>
    <submittedName>
        <fullName evidence="2">Uncharacterized protein</fullName>
    </submittedName>
</protein>
<dbReference type="RefSeq" id="WP_189254150.1">
    <property type="nucleotide sequence ID" value="NZ_BMRE01000009.1"/>
</dbReference>
<comment type="caution">
    <text evidence="2">The sequence shown here is derived from an EMBL/GenBank/DDBJ whole genome shotgun (WGS) entry which is preliminary data.</text>
</comment>
<organism evidence="2 3">
    <name type="scientific">Lentzea flava</name>
    <dbReference type="NCBI Taxonomy" id="103732"/>
    <lineage>
        <taxon>Bacteria</taxon>
        <taxon>Bacillati</taxon>
        <taxon>Actinomycetota</taxon>
        <taxon>Actinomycetes</taxon>
        <taxon>Pseudonocardiales</taxon>
        <taxon>Pseudonocardiaceae</taxon>
        <taxon>Lentzea</taxon>
    </lineage>
</organism>
<keyword evidence="3" id="KW-1185">Reference proteome</keyword>
<accession>A0ABQ2UK94</accession>
<feature type="compositionally biased region" description="Pro residues" evidence="1">
    <location>
        <begin position="160"/>
        <end position="172"/>
    </location>
</feature>
<evidence type="ECO:0000256" key="1">
    <source>
        <dbReference type="SAM" id="MobiDB-lite"/>
    </source>
</evidence>
<evidence type="ECO:0000313" key="3">
    <source>
        <dbReference type="Proteomes" id="UP000649573"/>
    </source>
</evidence>
<feature type="region of interest" description="Disordered" evidence="1">
    <location>
        <begin position="152"/>
        <end position="174"/>
    </location>
</feature>
<dbReference type="EMBL" id="BMRE01000009">
    <property type="protein sequence ID" value="GGU34791.1"/>
    <property type="molecule type" value="Genomic_DNA"/>
</dbReference>
<sequence length="354" mass="38444">MTDAPIVVPLSPDVAVVIEQNRVYFSRLVAGAPVDSPVFGTPLAAVLLVQPGELRKELKYKIDQRDGLRTKVALPPGPAVWIRYKEDIFVPTPDPRRLAAEIERRRRRVARYGGLAAPEVWKINPKLRVTGPHGFEPGGAEFAPARPDKAKWEALTPGPVGEPSPGRPPSAPVVPSSVPYPESLPVITETLATGVRFSVSVRRTFLGYEPVPAGLVTETPPVSSLHVPLAAWHVVQAGTLRGGLAPIRWCAADGRTEIRMDLSDGPALWLWGPLREWVVATPRAAELAEEIRLRQAVGMMFPLSSDLGAERRTWLDLPTTRPVDTPSGRALPGVPEWAPVSPTLVPPGCWITND</sequence>
<proteinExistence type="predicted"/>
<gene>
    <name evidence="2" type="ORF">GCM10010178_28890</name>
</gene>
<name>A0ABQ2UK94_9PSEU</name>